<protein>
    <submittedName>
        <fullName evidence="2">Uncharacterized protein</fullName>
    </submittedName>
</protein>
<dbReference type="Gramene" id="KZN09900">
    <property type="protein sequence ID" value="KZN09900"/>
    <property type="gene ID" value="DCAR_002556"/>
</dbReference>
<feature type="region of interest" description="Disordered" evidence="1">
    <location>
        <begin position="466"/>
        <end position="486"/>
    </location>
</feature>
<feature type="compositionally biased region" description="Polar residues" evidence="1">
    <location>
        <begin position="467"/>
        <end position="486"/>
    </location>
</feature>
<gene>
    <name evidence="2" type="ORF">DCAR_0102671</name>
</gene>
<evidence type="ECO:0000256" key="1">
    <source>
        <dbReference type="SAM" id="MobiDB-lite"/>
    </source>
</evidence>
<dbReference type="PANTHER" id="PTHR47165:SF4">
    <property type="entry name" value="OS03G0429900 PROTEIN"/>
    <property type="match status" value="1"/>
</dbReference>
<keyword evidence="3" id="KW-1185">Reference proteome</keyword>
<organism evidence="2 3">
    <name type="scientific">Daucus carota subsp. sativus</name>
    <name type="common">Carrot</name>
    <dbReference type="NCBI Taxonomy" id="79200"/>
    <lineage>
        <taxon>Eukaryota</taxon>
        <taxon>Viridiplantae</taxon>
        <taxon>Streptophyta</taxon>
        <taxon>Embryophyta</taxon>
        <taxon>Tracheophyta</taxon>
        <taxon>Spermatophyta</taxon>
        <taxon>Magnoliopsida</taxon>
        <taxon>eudicotyledons</taxon>
        <taxon>Gunneridae</taxon>
        <taxon>Pentapetalae</taxon>
        <taxon>asterids</taxon>
        <taxon>campanulids</taxon>
        <taxon>Apiales</taxon>
        <taxon>Apiaceae</taxon>
        <taxon>Apioideae</taxon>
        <taxon>Scandiceae</taxon>
        <taxon>Daucinae</taxon>
        <taxon>Daucus</taxon>
        <taxon>Daucus sect. Daucus</taxon>
    </lineage>
</organism>
<dbReference type="AlphaFoldDB" id="A0A169WUN3"/>
<dbReference type="EMBL" id="CP093343">
    <property type="protein sequence ID" value="WOG83496.1"/>
    <property type="molecule type" value="Genomic_DNA"/>
</dbReference>
<dbReference type="Proteomes" id="UP000077755">
    <property type="component" value="Chromosome 1"/>
</dbReference>
<accession>A0A169WUN3</accession>
<evidence type="ECO:0000313" key="2">
    <source>
        <dbReference type="EMBL" id="WOG83496.1"/>
    </source>
</evidence>
<sequence length="500" mass="56911">MNVTFFNEFGEAFLYERARAISAPEIIVITSAKVSQFKGQLYLTNFPATRFYFKPKHPSVENLKKRQVDICFYVLPEEVEEEEEVLQTVKINELKKLTETHIEAGDDQKFPAILKFPQKKLYNFTIMLTKENVKEGSNVYKAVQISEPMDISGDHSPLKATTNNQVATEIIDTRSKVDTPLTGNSSNKTKPRFTVNLDKSEAMDLSGNVTPVKSSREHEVPTEITDTNVKETQPKVDTPLSTYSACKTRPRLNVNLDKSEEPTVKQPRVRNIKKEKEKLNDFNNRHGKPQKNIKFKLFDGNSWKLWKKLQKSLLYSLLQVQELPASMDEVVCKAILKCLQEYTSWKYFVCTSCYTKVETDNNGYTCGACKREVVEPNQKFAIHVIASDQTGELDLMLDDRAVRTLLEEINLSTTTEDDGIAEMLQMLNGKGYTVKVSISQANVEKKDKVFLATDLFSGFDYEENKGGQRQLQENSESFTAQPSTSSYHLDDISQLNYNAT</sequence>
<dbReference type="InterPro" id="IPR012340">
    <property type="entry name" value="NA-bd_OB-fold"/>
</dbReference>
<proteinExistence type="predicted"/>
<dbReference type="Gene3D" id="2.40.50.140">
    <property type="entry name" value="Nucleic acid-binding proteins"/>
    <property type="match status" value="2"/>
</dbReference>
<dbReference type="SUPFAM" id="SSF50249">
    <property type="entry name" value="Nucleic acid-binding proteins"/>
    <property type="match status" value="1"/>
</dbReference>
<name>A0A169WUN3_DAUCS</name>
<dbReference type="PANTHER" id="PTHR47165">
    <property type="entry name" value="OS03G0429900 PROTEIN"/>
    <property type="match status" value="1"/>
</dbReference>
<evidence type="ECO:0000313" key="3">
    <source>
        <dbReference type="Proteomes" id="UP000077755"/>
    </source>
</evidence>
<reference evidence="2" key="1">
    <citation type="journal article" date="2016" name="Nat. Genet.">
        <title>A high-quality carrot genome assembly provides new insights into carotenoid accumulation and asterid genome evolution.</title>
        <authorList>
            <person name="Iorizzo M."/>
            <person name="Ellison S."/>
            <person name="Senalik D."/>
            <person name="Zeng P."/>
            <person name="Satapoomin P."/>
            <person name="Huang J."/>
            <person name="Bowman M."/>
            <person name="Iovene M."/>
            <person name="Sanseverino W."/>
            <person name="Cavagnaro P."/>
            <person name="Yildiz M."/>
            <person name="Macko-Podgorni A."/>
            <person name="Moranska E."/>
            <person name="Grzebelus E."/>
            <person name="Grzebelus D."/>
            <person name="Ashrafi H."/>
            <person name="Zheng Z."/>
            <person name="Cheng S."/>
            <person name="Spooner D."/>
            <person name="Van Deynze A."/>
            <person name="Simon P."/>
        </authorList>
    </citation>
    <scope>NUCLEOTIDE SEQUENCE</scope>
    <source>
        <tissue evidence="2">Leaf</tissue>
    </source>
</reference>
<reference evidence="2" key="2">
    <citation type="submission" date="2022-03" db="EMBL/GenBank/DDBJ databases">
        <title>Draft title - Genomic analysis of global carrot germplasm unveils the trajectory of domestication and the origin of high carotenoid orange carrot.</title>
        <authorList>
            <person name="Iorizzo M."/>
            <person name="Ellison S."/>
            <person name="Senalik D."/>
            <person name="Macko-Podgorni A."/>
            <person name="Grzebelus D."/>
            <person name="Bostan H."/>
            <person name="Rolling W."/>
            <person name="Curaba J."/>
            <person name="Simon P."/>
        </authorList>
    </citation>
    <scope>NUCLEOTIDE SEQUENCE</scope>
    <source>
        <tissue evidence="2">Leaf</tissue>
    </source>
</reference>